<dbReference type="EMBL" id="PYSW02000020">
    <property type="protein sequence ID" value="KAG2383632.1"/>
    <property type="molecule type" value="Genomic_DNA"/>
</dbReference>
<dbReference type="Pfam" id="PF24681">
    <property type="entry name" value="Kelch_KLHDC2_KLHL20_DRC7"/>
    <property type="match status" value="1"/>
</dbReference>
<protein>
    <recommendedName>
        <fullName evidence="4">RWD domain-containing protein</fullName>
    </recommendedName>
</protein>
<keyword evidence="1" id="KW-0880">Kelch repeat</keyword>
<dbReference type="Gene3D" id="3.10.110.10">
    <property type="entry name" value="Ubiquitin Conjugating Enzyme"/>
    <property type="match status" value="1"/>
</dbReference>
<accession>A0AA88GSN5</accession>
<dbReference type="AlphaFoldDB" id="A0AA88GSN5"/>
<dbReference type="InterPro" id="IPR006575">
    <property type="entry name" value="RWD_dom"/>
</dbReference>
<name>A0AA88GSN5_NAELO</name>
<organism evidence="5 6">
    <name type="scientific">Naegleria lovaniensis</name>
    <name type="common">Amoeba</name>
    <dbReference type="NCBI Taxonomy" id="51637"/>
    <lineage>
        <taxon>Eukaryota</taxon>
        <taxon>Discoba</taxon>
        <taxon>Heterolobosea</taxon>
        <taxon>Tetramitia</taxon>
        <taxon>Eutetramitia</taxon>
        <taxon>Vahlkampfiidae</taxon>
        <taxon>Naegleria</taxon>
    </lineage>
</organism>
<feature type="region of interest" description="Disordered" evidence="3">
    <location>
        <begin position="1"/>
        <end position="28"/>
    </location>
</feature>
<dbReference type="InterPro" id="IPR011043">
    <property type="entry name" value="Gal_Oxase/kelch_b-propeller"/>
</dbReference>
<dbReference type="GeneID" id="68096758"/>
<gene>
    <name evidence="5" type="ORF">C9374_004303</name>
</gene>
<evidence type="ECO:0000256" key="1">
    <source>
        <dbReference type="ARBA" id="ARBA00022441"/>
    </source>
</evidence>
<evidence type="ECO:0000313" key="6">
    <source>
        <dbReference type="Proteomes" id="UP000816034"/>
    </source>
</evidence>
<evidence type="ECO:0000256" key="3">
    <source>
        <dbReference type="SAM" id="MobiDB-lite"/>
    </source>
</evidence>
<evidence type="ECO:0000313" key="5">
    <source>
        <dbReference type="EMBL" id="KAG2383632.1"/>
    </source>
</evidence>
<dbReference type="SMART" id="SM00591">
    <property type="entry name" value="RWD"/>
    <property type="match status" value="1"/>
</dbReference>
<dbReference type="PANTHER" id="PTHR46093">
    <property type="entry name" value="ACYL-COA-BINDING DOMAIN-CONTAINING PROTEIN 5"/>
    <property type="match status" value="1"/>
</dbReference>
<dbReference type="RefSeq" id="XP_044549311.1">
    <property type="nucleotide sequence ID" value="XM_044693928.1"/>
</dbReference>
<dbReference type="Pfam" id="PF05773">
    <property type="entry name" value="RWD"/>
    <property type="match status" value="1"/>
</dbReference>
<dbReference type="InterPro" id="IPR015915">
    <property type="entry name" value="Kelch-typ_b-propeller"/>
</dbReference>
<keyword evidence="2" id="KW-0677">Repeat</keyword>
<dbReference type="Proteomes" id="UP000816034">
    <property type="component" value="Unassembled WGS sequence"/>
</dbReference>
<feature type="compositionally biased region" description="Polar residues" evidence="3">
    <location>
        <begin position="1"/>
        <end position="18"/>
    </location>
</feature>
<dbReference type="PROSITE" id="PS50908">
    <property type="entry name" value="RWD"/>
    <property type="match status" value="1"/>
</dbReference>
<keyword evidence="6" id="KW-1185">Reference proteome</keyword>
<sequence length="572" mass="64151">MTESATTSSPINEKSMITNKEEQALPDANIKEYEDDAQDPMERSQEIEALQSIYWEDFKLLASDRFEITIRGKLELTYPSPDNITQGHFSVSEIPFKASHIGLSLTVTHVHGYPSKTIPNIELLPLYKIESILDLLNKSSQVYAQVNLKKELLNEELAAVKQSLLEKAEGMIGSVMVYALVQEIEEYLEKNNIVKSSVILRVTKDSEIEKEENKASVKIDAKYGKEVEPSQVSEKTIQIQKKKVNSKGNVSLENIQFFGVVEGRITVNHFVNQASEYSQILPRESYWLNRYCHASAAENSSCFMAFGGIFNGSFSRDLVCYKNDRAFLQQNNPAVFARIFHTFNYMASLNAYALIGGLGESGEAYNDCWIYSSNSSWINAKPIPYKCYMHTTSITGDKVAVFGGFDGENYIGTLSIGFFGDIIANNSIDNRWSVMKYPHGPSPRAGSSSFIVNDVVYIYGGKDASTYFNEMYCFDLNMKYWISVIQFGTCPSVAFAGNFCIGNNSNSMLLYGGYNGMEWNKRLYEFSVTTNTWSLHVNSLIDNRIAFCSVHEASKGTLVITGGNENKTRLKG</sequence>
<proteinExistence type="predicted"/>
<dbReference type="InterPro" id="IPR016135">
    <property type="entry name" value="UBQ-conjugating_enzyme/RWD"/>
</dbReference>
<dbReference type="CDD" id="cd23823">
    <property type="entry name" value="RWD_GCN2"/>
    <property type="match status" value="1"/>
</dbReference>
<feature type="domain" description="RWD" evidence="4">
    <location>
        <begin position="45"/>
        <end position="191"/>
    </location>
</feature>
<reference evidence="5 6" key="1">
    <citation type="journal article" date="2018" name="BMC Genomics">
        <title>The genome of Naegleria lovaniensis, the basis for a comparative approach to unravel pathogenicity factors of the human pathogenic amoeba N. fowleri.</title>
        <authorList>
            <person name="Liechti N."/>
            <person name="Schurch N."/>
            <person name="Bruggmann R."/>
            <person name="Wittwer M."/>
        </authorList>
    </citation>
    <scope>NUCLEOTIDE SEQUENCE [LARGE SCALE GENOMIC DNA]</scope>
    <source>
        <strain evidence="5 6">ATCC 30569</strain>
    </source>
</reference>
<dbReference type="PANTHER" id="PTHR46093:SF18">
    <property type="entry name" value="FIBRONECTIN TYPE-III DOMAIN-CONTAINING PROTEIN"/>
    <property type="match status" value="1"/>
</dbReference>
<dbReference type="Gene3D" id="2.120.10.80">
    <property type="entry name" value="Kelch-type beta propeller"/>
    <property type="match status" value="2"/>
</dbReference>
<dbReference type="SUPFAM" id="SSF50965">
    <property type="entry name" value="Galactose oxidase, central domain"/>
    <property type="match status" value="1"/>
</dbReference>
<evidence type="ECO:0000259" key="4">
    <source>
        <dbReference type="PROSITE" id="PS50908"/>
    </source>
</evidence>
<comment type="caution">
    <text evidence="5">The sequence shown here is derived from an EMBL/GenBank/DDBJ whole genome shotgun (WGS) entry which is preliminary data.</text>
</comment>
<evidence type="ECO:0000256" key="2">
    <source>
        <dbReference type="ARBA" id="ARBA00022737"/>
    </source>
</evidence>
<dbReference type="SUPFAM" id="SSF54495">
    <property type="entry name" value="UBC-like"/>
    <property type="match status" value="1"/>
</dbReference>